<feature type="non-terminal residue" evidence="1">
    <location>
        <position position="1"/>
    </location>
</feature>
<organism evidence="1 2">
    <name type="scientific">Vararia minispora EC-137</name>
    <dbReference type="NCBI Taxonomy" id="1314806"/>
    <lineage>
        <taxon>Eukaryota</taxon>
        <taxon>Fungi</taxon>
        <taxon>Dikarya</taxon>
        <taxon>Basidiomycota</taxon>
        <taxon>Agaricomycotina</taxon>
        <taxon>Agaricomycetes</taxon>
        <taxon>Russulales</taxon>
        <taxon>Lachnocladiaceae</taxon>
        <taxon>Vararia</taxon>
    </lineage>
</organism>
<keyword evidence="1" id="KW-0689">Ribosomal protein</keyword>
<gene>
    <name evidence="1" type="ORF">K488DRAFT_17227</name>
</gene>
<protein>
    <submittedName>
        <fullName evidence="1">Ribosomal protein S7 domain-containing protein</fullName>
    </submittedName>
</protein>
<evidence type="ECO:0000313" key="2">
    <source>
        <dbReference type="Proteomes" id="UP000814128"/>
    </source>
</evidence>
<name>A0ACB8QDD7_9AGAM</name>
<dbReference type="EMBL" id="MU273667">
    <property type="protein sequence ID" value="KAI0029590.1"/>
    <property type="molecule type" value="Genomic_DNA"/>
</dbReference>
<reference evidence="1" key="2">
    <citation type="journal article" date="2022" name="New Phytol.">
        <title>Evolutionary transition to the ectomycorrhizal habit in the genomes of a hyperdiverse lineage of mushroom-forming fungi.</title>
        <authorList>
            <person name="Looney B."/>
            <person name="Miyauchi S."/>
            <person name="Morin E."/>
            <person name="Drula E."/>
            <person name="Courty P.E."/>
            <person name="Kohler A."/>
            <person name="Kuo A."/>
            <person name="LaButti K."/>
            <person name="Pangilinan J."/>
            <person name="Lipzen A."/>
            <person name="Riley R."/>
            <person name="Andreopoulos W."/>
            <person name="He G."/>
            <person name="Johnson J."/>
            <person name="Nolan M."/>
            <person name="Tritt A."/>
            <person name="Barry K.W."/>
            <person name="Grigoriev I.V."/>
            <person name="Nagy L.G."/>
            <person name="Hibbett D."/>
            <person name="Henrissat B."/>
            <person name="Matheny P.B."/>
            <person name="Labbe J."/>
            <person name="Martin F.M."/>
        </authorList>
    </citation>
    <scope>NUCLEOTIDE SEQUENCE</scope>
    <source>
        <strain evidence="1">EC-137</strain>
    </source>
</reference>
<keyword evidence="1" id="KW-0687">Ribonucleoprotein</keyword>
<keyword evidence="2" id="KW-1185">Reference proteome</keyword>
<evidence type="ECO:0000313" key="1">
    <source>
        <dbReference type="EMBL" id="KAI0029590.1"/>
    </source>
</evidence>
<feature type="non-terminal residue" evidence="1">
    <location>
        <position position="144"/>
    </location>
</feature>
<reference evidence="1" key="1">
    <citation type="submission" date="2021-02" db="EMBL/GenBank/DDBJ databases">
        <authorList>
            <consortium name="DOE Joint Genome Institute"/>
            <person name="Ahrendt S."/>
            <person name="Looney B.P."/>
            <person name="Miyauchi S."/>
            <person name="Morin E."/>
            <person name="Drula E."/>
            <person name="Courty P.E."/>
            <person name="Chicoki N."/>
            <person name="Fauchery L."/>
            <person name="Kohler A."/>
            <person name="Kuo A."/>
            <person name="Labutti K."/>
            <person name="Pangilinan J."/>
            <person name="Lipzen A."/>
            <person name="Riley R."/>
            <person name="Andreopoulos W."/>
            <person name="He G."/>
            <person name="Johnson J."/>
            <person name="Barry K.W."/>
            <person name="Grigoriev I.V."/>
            <person name="Nagy L."/>
            <person name="Hibbett D."/>
            <person name="Henrissat B."/>
            <person name="Matheny P.B."/>
            <person name="Labbe J."/>
            <person name="Martin F."/>
        </authorList>
    </citation>
    <scope>NUCLEOTIDE SEQUENCE</scope>
    <source>
        <strain evidence="1">EC-137</strain>
    </source>
</reference>
<comment type="caution">
    <text evidence="1">The sequence shown here is derived from an EMBL/GenBank/DDBJ whole genome shotgun (WGS) entry which is preliminary data.</text>
</comment>
<proteinExistence type="predicted"/>
<dbReference type="Proteomes" id="UP000814128">
    <property type="component" value="Unassembled WGS sequence"/>
</dbReference>
<accession>A0ACB8QDD7</accession>
<sequence length="144" mass="16335">PTAQDPLLHFFSSLIMRDGKRKTSDKTIAHMLLHIRAMTRSEPLPILRAAVQRASPFVKCVGMRKGAKMIWYPTALSEKQRAHRGIMAIFEASNKRPGQTLAQRLAREVIAIVIAEKPQDNEVLSKKEQEHKFVMVNRSVVCHP</sequence>